<evidence type="ECO:0000256" key="1">
    <source>
        <dbReference type="ARBA" id="ARBA00022801"/>
    </source>
</evidence>
<dbReference type="Pfam" id="PF01725">
    <property type="entry name" value="Ham1p_like"/>
    <property type="match status" value="1"/>
</dbReference>
<gene>
    <name evidence="2" type="ORF">GN277_25125</name>
</gene>
<keyword evidence="1" id="KW-0378">Hydrolase</keyword>
<evidence type="ECO:0008006" key="4">
    <source>
        <dbReference type="Google" id="ProtNLM"/>
    </source>
</evidence>
<name>A0A7X3MLA9_9FIRM</name>
<organism evidence="2 3">
    <name type="scientific">Sporofaciens musculi</name>
    <dbReference type="NCBI Taxonomy" id="2681861"/>
    <lineage>
        <taxon>Bacteria</taxon>
        <taxon>Bacillati</taxon>
        <taxon>Bacillota</taxon>
        <taxon>Clostridia</taxon>
        <taxon>Lachnospirales</taxon>
        <taxon>Lachnospiraceae</taxon>
        <taxon>Sporofaciens</taxon>
    </lineage>
</organism>
<dbReference type="GO" id="GO:0047429">
    <property type="term" value="F:nucleoside triphosphate diphosphatase activity"/>
    <property type="evidence" value="ECO:0007669"/>
    <property type="project" value="InterPro"/>
</dbReference>
<accession>A0A7X3MLA9</accession>
<proteinExistence type="predicted"/>
<dbReference type="EMBL" id="WUQX01000001">
    <property type="protein sequence ID" value="MXP78501.1"/>
    <property type="molecule type" value="Genomic_DNA"/>
</dbReference>
<dbReference type="GO" id="GO:0009143">
    <property type="term" value="P:nucleoside triphosphate catabolic process"/>
    <property type="evidence" value="ECO:0007669"/>
    <property type="project" value="InterPro"/>
</dbReference>
<dbReference type="RefSeq" id="WP_159755196.1">
    <property type="nucleotide sequence ID" value="NZ_CASSPE010000332.1"/>
</dbReference>
<dbReference type="InterPro" id="IPR029001">
    <property type="entry name" value="ITPase-like_fam"/>
</dbReference>
<reference evidence="2 3" key="1">
    <citation type="submission" date="2019-12" db="EMBL/GenBank/DDBJ databases">
        <title>Sporaefaciens musculi gen. nov., sp. nov., a novel bacterium isolated from the caecum of an obese mouse.</title>
        <authorList>
            <person name="Rasmussen T.S."/>
            <person name="Streidl T."/>
            <person name="Hitch T.C.A."/>
            <person name="Wortmann E."/>
            <person name="Deptula P."/>
            <person name="Hansen M."/>
            <person name="Nielsen D.S."/>
            <person name="Clavel T."/>
            <person name="Vogensen F.K."/>
        </authorList>
    </citation>
    <scope>NUCLEOTIDE SEQUENCE [LARGE SCALE GENOMIC DNA]</scope>
    <source>
        <strain evidence="2 3">WCA-9-b2</strain>
    </source>
</reference>
<keyword evidence="3" id="KW-1185">Reference proteome</keyword>
<dbReference type="SUPFAM" id="SSF52972">
    <property type="entry name" value="ITPase-like"/>
    <property type="match status" value="1"/>
</dbReference>
<dbReference type="AlphaFoldDB" id="A0A7X3MLA9"/>
<evidence type="ECO:0000313" key="2">
    <source>
        <dbReference type="EMBL" id="MXP78501.1"/>
    </source>
</evidence>
<protein>
    <recommendedName>
        <fullName evidence="4">Non-canonical purine NTP pyrophosphatase</fullName>
    </recommendedName>
</protein>
<sequence length="212" mass="23903">MKILYGTTNKAKLQAMRNAVELLGIDIIGLDDIEGEIPKVKECGKTPLENAEIKAKAYYEAFKMPVFSCDSGLYFDELEDEEQPGIYVRRVNGRELSDDEMIEYYSSLARRYGGKITGQYWNAIYFVLDENHSYSSMDKSIATEPFILSAVPHPKRVEGFPLDSLSIDISEGEYYYNLDLKDVSSSVDDGVIAFFKEVLSQICAENTVDGHV</sequence>
<comment type="caution">
    <text evidence="2">The sequence shown here is derived from an EMBL/GenBank/DDBJ whole genome shotgun (WGS) entry which is preliminary data.</text>
</comment>
<dbReference type="InterPro" id="IPR002637">
    <property type="entry name" value="RdgB/HAM1"/>
</dbReference>
<evidence type="ECO:0000313" key="3">
    <source>
        <dbReference type="Proteomes" id="UP000460412"/>
    </source>
</evidence>
<dbReference type="Gene3D" id="3.90.950.10">
    <property type="match status" value="1"/>
</dbReference>
<dbReference type="Proteomes" id="UP000460412">
    <property type="component" value="Unassembled WGS sequence"/>
</dbReference>